<dbReference type="RefSeq" id="WP_141611425.1">
    <property type="nucleotide sequence ID" value="NZ_VIGC02000025.1"/>
</dbReference>
<gene>
    <name evidence="2" type="ORF">FKZ61_17370</name>
</gene>
<dbReference type="InterPro" id="IPR008407">
    <property type="entry name" value="Brnchd-chn_aa_trnsp_AzlD"/>
</dbReference>
<dbReference type="Pfam" id="PF05437">
    <property type="entry name" value="AzlD"/>
    <property type="match status" value="1"/>
</dbReference>
<keyword evidence="1" id="KW-0812">Transmembrane</keyword>
<keyword evidence="3" id="KW-1185">Reference proteome</keyword>
<feature type="transmembrane region" description="Helical" evidence="1">
    <location>
        <begin position="6"/>
        <end position="27"/>
    </location>
</feature>
<dbReference type="InParanoid" id="A0A540VC29"/>
<comment type="caution">
    <text evidence="2">The sequence shown here is derived from an EMBL/GenBank/DDBJ whole genome shotgun (WGS) entry which is preliminary data.</text>
</comment>
<dbReference type="Proteomes" id="UP000317371">
    <property type="component" value="Unassembled WGS sequence"/>
</dbReference>
<feature type="transmembrane region" description="Helical" evidence="1">
    <location>
        <begin position="39"/>
        <end position="57"/>
    </location>
</feature>
<keyword evidence="1" id="KW-1133">Transmembrane helix</keyword>
<keyword evidence="1" id="KW-0472">Membrane</keyword>
<feature type="transmembrane region" description="Helical" evidence="1">
    <location>
        <begin position="77"/>
        <end position="103"/>
    </location>
</feature>
<reference evidence="2 3" key="1">
    <citation type="submission" date="2019-06" db="EMBL/GenBank/DDBJ databases">
        <title>Genome sequence of Litorilinea aerophila BAA-2444.</title>
        <authorList>
            <person name="Maclea K.S."/>
            <person name="Maurais E.G."/>
            <person name="Iannazzi L.C."/>
        </authorList>
    </citation>
    <scope>NUCLEOTIDE SEQUENCE [LARGE SCALE GENOMIC DNA]</scope>
    <source>
        <strain evidence="2 3">ATCC BAA-2444</strain>
    </source>
</reference>
<protein>
    <submittedName>
        <fullName evidence="2">AzlD domain-containing protein</fullName>
    </submittedName>
</protein>
<dbReference type="AlphaFoldDB" id="A0A540VC29"/>
<evidence type="ECO:0000313" key="3">
    <source>
        <dbReference type="Proteomes" id="UP000317371"/>
    </source>
</evidence>
<dbReference type="OrthoDB" id="7870017at2"/>
<organism evidence="2 3">
    <name type="scientific">Litorilinea aerophila</name>
    <dbReference type="NCBI Taxonomy" id="1204385"/>
    <lineage>
        <taxon>Bacteria</taxon>
        <taxon>Bacillati</taxon>
        <taxon>Chloroflexota</taxon>
        <taxon>Caldilineae</taxon>
        <taxon>Caldilineales</taxon>
        <taxon>Caldilineaceae</taxon>
        <taxon>Litorilinea</taxon>
    </lineage>
</organism>
<proteinExistence type="predicted"/>
<sequence>MGSREWWLIGGMALVTFSARYVPLALAGRVTLPAVGLRLLRYIPPAVLAAIIAPGLVLQEDGGPDWSLHNSRLVAGLAAAVVAWRTRNLLLTLVVGMAFLWLWRL</sequence>
<name>A0A540VC29_9CHLR</name>
<evidence type="ECO:0000256" key="1">
    <source>
        <dbReference type="SAM" id="Phobius"/>
    </source>
</evidence>
<dbReference type="EMBL" id="VIGC01000025">
    <property type="protein sequence ID" value="TQE94319.1"/>
    <property type="molecule type" value="Genomic_DNA"/>
</dbReference>
<evidence type="ECO:0000313" key="2">
    <source>
        <dbReference type="EMBL" id="TQE94319.1"/>
    </source>
</evidence>
<accession>A0A540VC29</accession>